<keyword evidence="2" id="KW-1185">Reference proteome</keyword>
<gene>
    <name evidence="1" type="ORF">SO802_025089</name>
</gene>
<proteinExistence type="predicted"/>
<dbReference type="Proteomes" id="UP001459277">
    <property type="component" value="Unassembled WGS sequence"/>
</dbReference>
<dbReference type="EMBL" id="JAZDWU010000009">
    <property type="protein sequence ID" value="KAK9990104.1"/>
    <property type="molecule type" value="Genomic_DNA"/>
</dbReference>
<dbReference type="AlphaFoldDB" id="A0AAW2BZ20"/>
<evidence type="ECO:0000313" key="1">
    <source>
        <dbReference type="EMBL" id="KAK9990104.1"/>
    </source>
</evidence>
<organism evidence="1 2">
    <name type="scientific">Lithocarpus litseifolius</name>
    <dbReference type="NCBI Taxonomy" id="425828"/>
    <lineage>
        <taxon>Eukaryota</taxon>
        <taxon>Viridiplantae</taxon>
        <taxon>Streptophyta</taxon>
        <taxon>Embryophyta</taxon>
        <taxon>Tracheophyta</taxon>
        <taxon>Spermatophyta</taxon>
        <taxon>Magnoliopsida</taxon>
        <taxon>eudicotyledons</taxon>
        <taxon>Gunneridae</taxon>
        <taxon>Pentapetalae</taxon>
        <taxon>rosids</taxon>
        <taxon>fabids</taxon>
        <taxon>Fagales</taxon>
        <taxon>Fagaceae</taxon>
        <taxon>Lithocarpus</taxon>
    </lineage>
</organism>
<name>A0AAW2BZ20_9ROSI</name>
<reference evidence="1 2" key="1">
    <citation type="submission" date="2024-01" db="EMBL/GenBank/DDBJ databases">
        <title>A telomere-to-telomere, gap-free genome of sweet tea (Lithocarpus litseifolius).</title>
        <authorList>
            <person name="Zhou J."/>
        </authorList>
    </citation>
    <scope>NUCLEOTIDE SEQUENCE [LARGE SCALE GENOMIC DNA]</scope>
    <source>
        <strain evidence="1">Zhou-2022a</strain>
        <tissue evidence="1">Leaf</tissue>
    </source>
</reference>
<protein>
    <submittedName>
        <fullName evidence="1">Uncharacterized protein</fullName>
    </submittedName>
</protein>
<comment type="caution">
    <text evidence="1">The sequence shown here is derived from an EMBL/GenBank/DDBJ whole genome shotgun (WGS) entry which is preliminary data.</text>
</comment>
<sequence>MVFSLRNTWSRANYSLIFSTLYLHHDHKYLSDKRLPSFFLKPREKTQLKAKFWLIDNLLPSDMASGKVNFEVELMAVVVVKLTLGYNRGYLVRFVCSNLKLANASSEVGGNWTMLGVTKTCTVVSGPWPQWAYY</sequence>
<accession>A0AAW2BZ20</accession>
<evidence type="ECO:0000313" key="2">
    <source>
        <dbReference type="Proteomes" id="UP001459277"/>
    </source>
</evidence>